<dbReference type="InterPro" id="IPR052372">
    <property type="entry name" value="YpjD/HemX"/>
</dbReference>
<organism evidence="3 4">
    <name type="scientific">Faucicola atlantae</name>
    <dbReference type="NCBI Taxonomy" id="34059"/>
    <lineage>
        <taxon>Bacteria</taxon>
        <taxon>Pseudomonadati</taxon>
        <taxon>Pseudomonadota</taxon>
        <taxon>Gammaproteobacteria</taxon>
        <taxon>Moraxellales</taxon>
        <taxon>Moraxellaceae</taxon>
        <taxon>Faucicola</taxon>
    </lineage>
</organism>
<dbReference type="EMBL" id="UGQA01000001">
    <property type="protein sequence ID" value="STY94413.1"/>
    <property type="molecule type" value="Genomic_DNA"/>
</dbReference>
<gene>
    <name evidence="3" type="primary">ypjD</name>
    <name evidence="3" type="ORF">NCTC11091_00175</name>
</gene>
<name>A0A378Q0N7_9GAMM</name>
<keyword evidence="1" id="KW-1133">Transmembrane helix</keyword>
<feature type="transmembrane region" description="Helical" evidence="1">
    <location>
        <begin position="88"/>
        <end position="109"/>
    </location>
</feature>
<dbReference type="GO" id="GO:0020037">
    <property type="term" value="F:heme binding"/>
    <property type="evidence" value="ECO:0007669"/>
    <property type="project" value="InterPro"/>
</dbReference>
<feature type="transmembrane region" description="Helical" evidence="1">
    <location>
        <begin position="243"/>
        <end position="264"/>
    </location>
</feature>
<feature type="domain" description="Cytochrome c assembly protein" evidence="2">
    <location>
        <begin position="42"/>
        <end position="262"/>
    </location>
</feature>
<dbReference type="PANTHER" id="PTHR38034:SF1">
    <property type="entry name" value="INNER MEMBRANE PROTEIN YPJD"/>
    <property type="match status" value="1"/>
</dbReference>
<sequence length="267" mass="29048">MMTAVWWVCLVCYGLAMGYIVKGLLRGQLLSKKLVLGLTVVGLVAHAAVLYPKIATPFGLNFNLYNVLSLTSWLVLLFYVGFCLLRPIVALGVLALPLALGGAMVGYLADAPYHAIYQLSPMLQAHIVASIAAYCLLVMAAVQAVVLRLQIAELKRVREHPLWVNRLPALQSMEALLFDMIGAGFVLLTVALGLGFADTTNLLAQHLTHKTVFSVLSWLVFGALLIGHWRYGWRGGRAANMTLYGVALLAIAFLGTKFVLEVVLQRG</sequence>
<protein>
    <submittedName>
        <fullName evidence="3">Inner membrane protein ypjD</fullName>
    </submittedName>
</protein>
<evidence type="ECO:0000313" key="4">
    <source>
        <dbReference type="Proteomes" id="UP000255193"/>
    </source>
</evidence>
<feature type="transmembrane region" description="Helical" evidence="1">
    <location>
        <begin position="211"/>
        <end position="231"/>
    </location>
</feature>
<reference evidence="3 4" key="1">
    <citation type="submission" date="2018-06" db="EMBL/GenBank/DDBJ databases">
        <authorList>
            <consortium name="Pathogen Informatics"/>
            <person name="Doyle S."/>
        </authorList>
    </citation>
    <scope>NUCLEOTIDE SEQUENCE [LARGE SCALE GENOMIC DNA]</scope>
    <source>
        <strain evidence="3 4">NCTC11091</strain>
    </source>
</reference>
<feature type="transmembrane region" description="Helical" evidence="1">
    <location>
        <begin position="121"/>
        <end position="146"/>
    </location>
</feature>
<dbReference type="PANTHER" id="PTHR38034">
    <property type="entry name" value="INNER MEMBRANE PROTEIN YPJD"/>
    <property type="match status" value="1"/>
</dbReference>
<feature type="transmembrane region" description="Helical" evidence="1">
    <location>
        <begin position="34"/>
        <end position="52"/>
    </location>
</feature>
<evidence type="ECO:0000256" key="1">
    <source>
        <dbReference type="SAM" id="Phobius"/>
    </source>
</evidence>
<evidence type="ECO:0000313" key="3">
    <source>
        <dbReference type="EMBL" id="STY94413.1"/>
    </source>
</evidence>
<proteinExistence type="predicted"/>
<dbReference type="Pfam" id="PF01578">
    <property type="entry name" value="Cytochrom_C_asm"/>
    <property type="match status" value="1"/>
</dbReference>
<dbReference type="Proteomes" id="UP000255193">
    <property type="component" value="Unassembled WGS sequence"/>
</dbReference>
<dbReference type="GO" id="GO:0005886">
    <property type="term" value="C:plasma membrane"/>
    <property type="evidence" value="ECO:0007669"/>
    <property type="project" value="TreeGrafter"/>
</dbReference>
<keyword evidence="1" id="KW-0472">Membrane</keyword>
<feature type="transmembrane region" description="Helical" evidence="1">
    <location>
        <begin position="64"/>
        <end position="82"/>
    </location>
</feature>
<dbReference type="AlphaFoldDB" id="A0A378Q0N7"/>
<dbReference type="InterPro" id="IPR002541">
    <property type="entry name" value="Cyt_c_assembly"/>
</dbReference>
<accession>A0A378Q0N7</accession>
<feature type="transmembrane region" description="Helical" evidence="1">
    <location>
        <begin position="175"/>
        <end position="199"/>
    </location>
</feature>
<evidence type="ECO:0000259" key="2">
    <source>
        <dbReference type="Pfam" id="PF01578"/>
    </source>
</evidence>
<dbReference type="RefSeq" id="WP_245945270.1">
    <property type="nucleotide sequence ID" value="NZ_CP171132.1"/>
</dbReference>
<keyword evidence="1" id="KW-0812">Transmembrane</keyword>
<dbReference type="GO" id="GO:0017004">
    <property type="term" value="P:cytochrome complex assembly"/>
    <property type="evidence" value="ECO:0007669"/>
    <property type="project" value="InterPro"/>
</dbReference>